<dbReference type="Gene3D" id="3.40.50.300">
    <property type="entry name" value="P-loop containing nucleotide triphosphate hydrolases"/>
    <property type="match status" value="1"/>
</dbReference>
<dbReference type="Pfam" id="PF09511">
    <property type="entry name" value="RNA_lig_T4_1"/>
    <property type="match status" value="1"/>
</dbReference>
<feature type="domain" description="tRNA ligase kinase" evidence="5">
    <location>
        <begin position="464"/>
        <end position="625"/>
    </location>
</feature>
<evidence type="ECO:0000256" key="2">
    <source>
        <dbReference type="PIRSR" id="PIRSR019634-50"/>
    </source>
</evidence>
<dbReference type="InterPro" id="IPR027417">
    <property type="entry name" value="P-loop_NTPase"/>
</dbReference>
<reference evidence="7" key="1">
    <citation type="submission" date="2020-05" db="EMBL/GenBank/DDBJ databases">
        <title>Phylogenomic resolution of chytrid fungi.</title>
        <authorList>
            <person name="Stajich J.E."/>
            <person name="Amses K."/>
            <person name="Simmons R."/>
            <person name="Seto K."/>
            <person name="Myers J."/>
            <person name="Bonds A."/>
            <person name="Quandt C.A."/>
            <person name="Barry K."/>
            <person name="Liu P."/>
            <person name="Grigoriev I."/>
            <person name="Longcore J.E."/>
            <person name="James T.Y."/>
        </authorList>
    </citation>
    <scope>NUCLEOTIDE SEQUENCE</scope>
    <source>
        <strain evidence="7">JEL0379</strain>
    </source>
</reference>
<dbReference type="EC" id="6.5.1.3" evidence="1"/>
<keyword evidence="8" id="KW-1185">Reference proteome</keyword>
<accession>A0AAD5XMH6</accession>
<dbReference type="InterPro" id="IPR019039">
    <property type="entry name" value="T4-Rnl1-like_N"/>
</dbReference>
<dbReference type="GO" id="GO:0008081">
    <property type="term" value="F:phosphoric diester hydrolase activity"/>
    <property type="evidence" value="ECO:0007669"/>
    <property type="project" value="InterPro"/>
</dbReference>
<keyword evidence="1" id="KW-0819">tRNA processing</keyword>
<dbReference type="Proteomes" id="UP001212152">
    <property type="component" value="Unassembled WGS sequence"/>
</dbReference>
<dbReference type="AlphaFoldDB" id="A0AAD5XMH6"/>
<comment type="caution">
    <text evidence="7">The sequence shown here is derived from an EMBL/GenBank/DDBJ whole genome shotgun (WGS) entry which is preliminary data.</text>
</comment>
<dbReference type="InterPro" id="IPR012387">
    <property type="entry name" value="Trl1_fun"/>
</dbReference>
<dbReference type="GO" id="GO:0005524">
    <property type="term" value="F:ATP binding"/>
    <property type="evidence" value="ECO:0007669"/>
    <property type="project" value="UniProtKB-UniRule"/>
</dbReference>
<dbReference type="GO" id="GO:0003972">
    <property type="term" value="F:RNA ligase (ATP) activity"/>
    <property type="evidence" value="ECO:0007669"/>
    <property type="project" value="UniProtKB-UniRule"/>
</dbReference>
<dbReference type="InterPro" id="IPR015965">
    <property type="entry name" value="tRNA_lig_PDEase"/>
</dbReference>
<dbReference type="GO" id="GO:0005634">
    <property type="term" value="C:nucleus"/>
    <property type="evidence" value="ECO:0007669"/>
    <property type="project" value="TreeGrafter"/>
</dbReference>
<keyword evidence="1" id="KW-0436">Ligase</keyword>
<feature type="region of interest" description="Disordered" evidence="3">
    <location>
        <begin position="756"/>
        <end position="777"/>
    </location>
</feature>
<dbReference type="GO" id="GO:0006388">
    <property type="term" value="P:tRNA splicing, via endonucleolytic cleavage and ligation"/>
    <property type="evidence" value="ECO:0007669"/>
    <property type="project" value="UniProtKB-UniRule"/>
</dbReference>
<feature type="domain" description="T4 RNA ligase 1-like N-terminal" evidence="6">
    <location>
        <begin position="69"/>
        <end position="308"/>
    </location>
</feature>
<evidence type="ECO:0000259" key="4">
    <source>
        <dbReference type="Pfam" id="PF08302"/>
    </source>
</evidence>
<protein>
    <recommendedName>
        <fullName evidence="1">tRNA ligase</fullName>
        <ecNumber evidence="1">6.5.1.3</ecNumber>
    </recommendedName>
</protein>
<evidence type="ECO:0000313" key="8">
    <source>
        <dbReference type="Proteomes" id="UP001212152"/>
    </source>
</evidence>
<dbReference type="GO" id="GO:0051730">
    <property type="term" value="F:GTP-dependent polyribonucleotide 5'-hydroxyl-kinase activity"/>
    <property type="evidence" value="ECO:0007669"/>
    <property type="project" value="InterPro"/>
</dbReference>
<dbReference type="PANTHER" id="PTHR32004">
    <property type="entry name" value="TRNA LIGASE"/>
    <property type="match status" value="1"/>
</dbReference>
<evidence type="ECO:0000259" key="5">
    <source>
        <dbReference type="Pfam" id="PF08303"/>
    </source>
</evidence>
<feature type="active site" description="N6-AMP-lysine intermediate" evidence="2">
    <location>
        <position position="122"/>
    </location>
</feature>
<feature type="compositionally biased region" description="Basic and acidic residues" evidence="3">
    <location>
        <begin position="427"/>
        <end position="449"/>
    </location>
</feature>
<evidence type="ECO:0000313" key="7">
    <source>
        <dbReference type="EMBL" id="KAJ3170451.1"/>
    </source>
</evidence>
<feature type="region of interest" description="Disordered" evidence="3">
    <location>
        <begin position="419"/>
        <end position="457"/>
    </location>
</feature>
<dbReference type="InterPro" id="IPR015966">
    <property type="entry name" value="tRNA_lig_kin_fungi"/>
</dbReference>
<dbReference type="PIRSF" id="PIRSF019634">
    <property type="entry name" value="tRNA_lig_yeast"/>
    <property type="match status" value="1"/>
</dbReference>
<dbReference type="PANTHER" id="PTHR32004:SF1">
    <property type="entry name" value="TRNA LIGASE"/>
    <property type="match status" value="1"/>
</dbReference>
<evidence type="ECO:0000259" key="6">
    <source>
        <dbReference type="Pfam" id="PF09511"/>
    </source>
</evidence>
<organism evidence="7 8">
    <name type="scientific">Geranomyces variabilis</name>
    <dbReference type="NCBI Taxonomy" id="109894"/>
    <lineage>
        <taxon>Eukaryota</taxon>
        <taxon>Fungi</taxon>
        <taxon>Fungi incertae sedis</taxon>
        <taxon>Chytridiomycota</taxon>
        <taxon>Chytridiomycota incertae sedis</taxon>
        <taxon>Chytridiomycetes</taxon>
        <taxon>Spizellomycetales</taxon>
        <taxon>Powellomycetaceae</taxon>
        <taxon>Geranomyces</taxon>
    </lineage>
</organism>
<dbReference type="Pfam" id="PF08302">
    <property type="entry name" value="tRNA_lig_CPD"/>
    <property type="match status" value="1"/>
</dbReference>
<proteinExistence type="inferred from homology"/>
<evidence type="ECO:0000256" key="3">
    <source>
        <dbReference type="SAM" id="MobiDB-lite"/>
    </source>
</evidence>
<comment type="catalytic activity">
    <reaction evidence="1">
        <text>ATP + (ribonucleotide)n-3'-hydroxyl + 5'-phospho-(ribonucleotide)m = (ribonucleotide)n+m + AMP + diphosphate.</text>
        <dbReference type="EC" id="6.5.1.3"/>
    </reaction>
</comment>
<dbReference type="EMBL" id="JADGJQ010000096">
    <property type="protein sequence ID" value="KAJ3170451.1"/>
    <property type="molecule type" value="Genomic_DNA"/>
</dbReference>
<gene>
    <name evidence="7" type="ORF">HDU87_008791</name>
</gene>
<feature type="domain" description="tRNA ligase phosphodiesterase" evidence="4">
    <location>
        <begin position="666"/>
        <end position="862"/>
    </location>
</feature>
<dbReference type="Pfam" id="PF08303">
    <property type="entry name" value="tRNA_lig_kinase"/>
    <property type="match status" value="1"/>
</dbReference>
<evidence type="ECO:0000256" key="1">
    <source>
        <dbReference type="PIRNR" id="PIRNR019634"/>
    </source>
</evidence>
<sequence>MRNSVNSMVDAYNALLVSKTGKRPIVRRSKYSFKPQAIARCSRDEIPVYSYNCTEYLYKSPTPLFPTLARGLFVIESGREGSNDWKIVVRGYDKFFNVDEVPATRWKNLETETCGPYEATLKENGCIIFVAALAGDLIVTSKHSMGALRETASYDSGENKASHAQKGEEWLVKHLAAAGRTREELSQFLEAKNVTAVFELVDDDFEEHILEYPPEARGLYLHGLNENIPEFRTWSSAKLKPVAAQFGLHLVDAVVFNTVAEVRAFSDSCRKTGAYNGRAIEGFVVRCRRNEDLDNVFFFKIKYDEPYLMFREWREVTNHALSTKAKKNKYRPRFELTKRYIAWVEEKIKSDPAFFRDFKNQKGIVAARNRFLLESNIPGIGEHIVAESRRTTQEFGRGESTIKSEEEIEAEMLEKELSVSKKQNGKIRPDRLSQDQHACKAAKSRENSAKKSAGRTSDGCSKTLVIPVATIGAGKTLLGRTLARLYPALIGHIQNDDITAKKAAQVFERKIMQEFETKDIVYADKNNHLFQHRKNISESFKERYPSGKVIVLDWQVEQAVKEMGMNGVLDLTAQRVAVRGENHQSLTPARTGDVRGVIRMFLAQRDPLNPGKGPDALIEKAIPLALRETPKDVLFRVIHALGLPVPSSKEYAAAAEAASQHVETVLKQVKGASAQRRPRYYGIKIEDAEEALQFLEARLSTENDGTRQIWDILKEQKRLEKQKTYGWHVTLCHAKAHGEDKLCREYQGRIDDYIKQHPATPTSANGRADSEKGPRTSSGIPVVLRLTEIAWDSRAMALVVEKPLPAALKCMNDIPHITVATASDDIKPFVSNEVLADAKKGKNGVRRLEFPEPLVVKGQVCPFYW</sequence>
<name>A0AAD5XMH6_9FUNG</name>
<comment type="similarity">
    <text evidence="1">Belongs to the TRL1 family.</text>
</comment>